<dbReference type="Pfam" id="PF00375">
    <property type="entry name" value="SDF"/>
    <property type="match status" value="1"/>
</dbReference>
<dbReference type="PANTHER" id="PTHR42865:SF8">
    <property type="entry name" value="SERINE_THREONINE TRANSPORTER SSTT"/>
    <property type="match status" value="1"/>
</dbReference>
<evidence type="ECO:0000313" key="7">
    <source>
        <dbReference type="EMBL" id="WVX66950.1"/>
    </source>
</evidence>
<organism evidence="7 8">
    <name type="scientific">Candidatus Bealeia paramacronuclearis</name>
    <dbReference type="NCBI Taxonomy" id="1921001"/>
    <lineage>
        <taxon>Bacteria</taxon>
        <taxon>Pseudomonadati</taxon>
        <taxon>Pseudomonadota</taxon>
        <taxon>Alphaproteobacteria</taxon>
        <taxon>Holosporales</taxon>
        <taxon>Holosporaceae</taxon>
        <taxon>Candidatus Bealeia</taxon>
    </lineage>
</organism>
<evidence type="ECO:0000256" key="6">
    <source>
        <dbReference type="SAM" id="Phobius"/>
    </source>
</evidence>
<evidence type="ECO:0000256" key="3">
    <source>
        <dbReference type="ARBA" id="ARBA00022692"/>
    </source>
</evidence>
<evidence type="ECO:0000256" key="4">
    <source>
        <dbReference type="ARBA" id="ARBA00022989"/>
    </source>
</evidence>
<feature type="transmembrane region" description="Helical" evidence="6">
    <location>
        <begin position="7"/>
        <end position="25"/>
    </location>
</feature>
<dbReference type="SUPFAM" id="SSF118215">
    <property type="entry name" value="Proton glutamate symport protein"/>
    <property type="match status" value="1"/>
</dbReference>
<accession>A0ABZ2C5C9</accession>
<keyword evidence="8" id="KW-1185">Reference proteome</keyword>
<dbReference type="EMBL" id="CP133270">
    <property type="protein sequence ID" value="WVX66950.1"/>
    <property type="molecule type" value="Genomic_DNA"/>
</dbReference>
<feature type="transmembrane region" description="Helical" evidence="6">
    <location>
        <begin position="310"/>
        <end position="338"/>
    </location>
</feature>
<comment type="subcellular location">
    <subcellularLocation>
        <location evidence="1">Membrane</location>
        <topology evidence="1">Multi-pass membrane protein</topology>
    </subcellularLocation>
</comment>
<gene>
    <name evidence="7" type="ORF">Bealeia1_01145</name>
</gene>
<dbReference type="Gene3D" id="1.10.3860.10">
    <property type="entry name" value="Sodium:dicarboxylate symporter"/>
    <property type="match status" value="1"/>
</dbReference>
<keyword evidence="4 6" id="KW-1133">Transmembrane helix</keyword>
<feature type="transmembrane region" description="Helical" evidence="6">
    <location>
        <begin position="45"/>
        <end position="63"/>
    </location>
</feature>
<evidence type="ECO:0000256" key="2">
    <source>
        <dbReference type="ARBA" id="ARBA00022448"/>
    </source>
</evidence>
<feature type="transmembrane region" description="Helical" evidence="6">
    <location>
        <begin position="285"/>
        <end position="304"/>
    </location>
</feature>
<dbReference type="RefSeq" id="WP_331255765.1">
    <property type="nucleotide sequence ID" value="NZ_CP133270.1"/>
</dbReference>
<feature type="transmembrane region" description="Helical" evidence="6">
    <location>
        <begin position="131"/>
        <end position="152"/>
    </location>
</feature>
<reference evidence="7 8" key="1">
    <citation type="journal article" date="2024" name="Environ. Microbiol.">
        <title>Novel evolutionary insights on the interactions of the Holosporales (Alphaproteobacteria) with eukaryotic hosts from comparative genomics.</title>
        <authorList>
            <person name="Giovannini M."/>
            <person name="Petroni G."/>
            <person name="Castelli M."/>
        </authorList>
    </citation>
    <scope>NUCLEOTIDE SEQUENCE [LARGE SCALE GENOMIC DNA]</scope>
    <source>
        <strain evidence="7 8">US_Bl 15I1</strain>
    </source>
</reference>
<feature type="transmembrane region" description="Helical" evidence="6">
    <location>
        <begin position="164"/>
        <end position="187"/>
    </location>
</feature>
<evidence type="ECO:0000256" key="5">
    <source>
        <dbReference type="ARBA" id="ARBA00023136"/>
    </source>
</evidence>
<dbReference type="InterPro" id="IPR001991">
    <property type="entry name" value="Na-dicarboxylate_symporter"/>
</dbReference>
<sequence>MLREFGLIIKLLACILFITFFGEYIPTPLERTFFTISLIIKELLVFSLPFIIFVFVTSCLLSFGQRGPLLIFSIFGVLTVSNFVGLLFGYSIGNFFLGDFAQTVSLFNDASESALKPWFAFALPKLIPTDYALLAGLVFGIVGTFTASYRLVNIFVKLKGAINFGFSKIFIPLLPIYISGFLIDMAYQGSLINLFKDYGAVLILVVVAQVLVILALFLFSAQGNPKRFMEFLKNALPSGLVGFSTMSSAATMPVTMKGADKNTDNSGFAHIFIPLSANIHQIGDCLAIPIFMVAIQGIFGLPPLSMETLLFFTVLYALTKFGNAGVPGGSVIVLMPIFQQHLGYDAQMSGLMTMLYVLMDPAITATNVMSNGAYTIFLNGIYCKWFHGKSDMTAALASK</sequence>
<dbReference type="Proteomes" id="UP001330434">
    <property type="component" value="Chromosome"/>
</dbReference>
<name>A0ABZ2C5C9_9PROT</name>
<proteinExistence type="predicted"/>
<feature type="transmembrane region" description="Helical" evidence="6">
    <location>
        <begin position="199"/>
        <end position="219"/>
    </location>
</feature>
<evidence type="ECO:0000256" key="1">
    <source>
        <dbReference type="ARBA" id="ARBA00004141"/>
    </source>
</evidence>
<evidence type="ECO:0000313" key="8">
    <source>
        <dbReference type="Proteomes" id="UP001330434"/>
    </source>
</evidence>
<dbReference type="InterPro" id="IPR036458">
    <property type="entry name" value="Na:dicarbo_symporter_sf"/>
</dbReference>
<keyword evidence="3 6" id="KW-0812">Transmembrane</keyword>
<keyword evidence="2" id="KW-0813">Transport</keyword>
<dbReference type="PANTHER" id="PTHR42865">
    <property type="entry name" value="PROTON/GLUTAMATE-ASPARTATE SYMPORTER"/>
    <property type="match status" value="1"/>
</dbReference>
<protein>
    <submittedName>
        <fullName evidence="7">Cation:dicarboxylase symporter family transporter</fullName>
    </submittedName>
</protein>
<keyword evidence="5 6" id="KW-0472">Membrane</keyword>
<feature type="transmembrane region" description="Helical" evidence="6">
    <location>
        <begin position="70"/>
        <end position="92"/>
    </location>
</feature>